<evidence type="ECO:0000313" key="2">
    <source>
        <dbReference type="Proteomes" id="UP000638353"/>
    </source>
</evidence>
<dbReference type="Proteomes" id="UP000638353">
    <property type="component" value="Unassembled WGS sequence"/>
</dbReference>
<dbReference type="AlphaFoldDB" id="A0A918WRX7"/>
<proteinExistence type="predicted"/>
<organism evidence="1 2">
    <name type="scientific">Streptomyces finlayi</name>
    <dbReference type="NCBI Taxonomy" id="67296"/>
    <lineage>
        <taxon>Bacteria</taxon>
        <taxon>Bacillati</taxon>
        <taxon>Actinomycetota</taxon>
        <taxon>Actinomycetes</taxon>
        <taxon>Kitasatosporales</taxon>
        <taxon>Streptomycetaceae</taxon>
        <taxon>Streptomyces</taxon>
    </lineage>
</organism>
<reference evidence="1" key="1">
    <citation type="journal article" date="2014" name="Int. J. Syst. Evol. Microbiol.">
        <title>Complete genome sequence of Corynebacterium casei LMG S-19264T (=DSM 44701T), isolated from a smear-ripened cheese.</title>
        <authorList>
            <consortium name="US DOE Joint Genome Institute (JGI-PGF)"/>
            <person name="Walter F."/>
            <person name="Albersmeier A."/>
            <person name="Kalinowski J."/>
            <person name="Ruckert C."/>
        </authorList>
    </citation>
    <scope>NUCLEOTIDE SEQUENCE</scope>
    <source>
        <strain evidence="1">JCM 4637</strain>
    </source>
</reference>
<comment type="caution">
    <text evidence="1">The sequence shown here is derived from an EMBL/GenBank/DDBJ whole genome shotgun (WGS) entry which is preliminary data.</text>
</comment>
<evidence type="ECO:0000313" key="1">
    <source>
        <dbReference type="EMBL" id="GHC76659.1"/>
    </source>
</evidence>
<sequence length="115" mass="12811">MNPEPAWRCEFTAAGTSGATVRQAVNVTTPTRAMIWMRTSLRTLVSGLSPTERQAAYTWLDFGQWEAMATLHAGDPYTFRTTLHGMELAWTARRVLLLPLVPHIPQNENAPTGRS</sequence>
<reference evidence="1" key="2">
    <citation type="submission" date="2020-09" db="EMBL/GenBank/DDBJ databases">
        <authorList>
            <person name="Sun Q."/>
            <person name="Ohkuma M."/>
        </authorList>
    </citation>
    <scope>NUCLEOTIDE SEQUENCE</scope>
    <source>
        <strain evidence="1">JCM 4637</strain>
    </source>
</reference>
<gene>
    <name evidence="1" type="ORF">GCM10010334_00470</name>
</gene>
<name>A0A918WRX7_9ACTN</name>
<accession>A0A918WRX7</accession>
<dbReference type="RefSeq" id="WP_189820611.1">
    <property type="nucleotide sequence ID" value="NZ_BMVC01000001.1"/>
</dbReference>
<protein>
    <submittedName>
        <fullName evidence="1">Uncharacterized protein</fullName>
    </submittedName>
</protein>
<dbReference type="EMBL" id="BMVC01000001">
    <property type="protein sequence ID" value="GHC76659.1"/>
    <property type="molecule type" value="Genomic_DNA"/>
</dbReference>